<feature type="transmembrane region" description="Helical" evidence="1">
    <location>
        <begin position="95"/>
        <end position="115"/>
    </location>
</feature>
<evidence type="ECO:0000259" key="2">
    <source>
        <dbReference type="PROSITE" id="PS50914"/>
    </source>
</evidence>
<organism evidence="3 4">
    <name type="scientific">Candidatus Dormiibacter inghamiae</name>
    <dbReference type="NCBI Taxonomy" id="3127013"/>
    <lineage>
        <taxon>Bacteria</taxon>
        <taxon>Bacillati</taxon>
        <taxon>Candidatus Dormiibacterota</taxon>
        <taxon>Candidatus Dormibacteria</taxon>
        <taxon>Candidatus Dormibacterales</taxon>
        <taxon>Candidatus Dormibacteraceae</taxon>
        <taxon>Candidatus Dormiibacter</taxon>
    </lineage>
</organism>
<proteinExistence type="predicted"/>
<name>A0A934K9U1_9BACT</name>
<keyword evidence="1" id="KW-0472">Membrane</keyword>
<sequence length="247" mass="26089">MKTALSTGELALDQLIKGLTSLRNSLERRFEGVDVDDLRDRGSKYAKEARKHSERYSKLAKKQGARYADQGGRYADSLLASVEERLRPQPRRRGLPIAGGLLLIGLGAAIAYLAYDRGRREALAGQAKQLQRTARQRYAELGGIGGVVDKVQTQGIGGVMDKVQKVRGNGGAGSVALGEAELESKVRAAIGENPQGLRVAVEGRTVYLRGAVGDASAADAAAERAHSIEGVVAVVNLTTASSPLGNA</sequence>
<dbReference type="InterPro" id="IPR007055">
    <property type="entry name" value="BON_dom"/>
</dbReference>
<gene>
    <name evidence="3" type="ORF">JF888_08250</name>
</gene>
<comment type="caution">
    <text evidence="3">The sequence shown here is derived from an EMBL/GenBank/DDBJ whole genome shotgun (WGS) entry which is preliminary data.</text>
</comment>
<dbReference type="PROSITE" id="PS50914">
    <property type="entry name" value="BON"/>
    <property type="match status" value="1"/>
</dbReference>
<protein>
    <submittedName>
        <fullName evidence="3">BON domain-containing protein</fullName>
    </submittedName>
</protein>
<feature type="domain" description="BON" evidence="2">
    <location>
        <begin position="174"/>
        <end position="242"/>
    </location>
</feature>
<reference evidence="3 4" key="1">
    <citation type="submission" date="2020-10" db="EMBL/GenBank/DDBJ databases">
        <title>Ca. Dormibacterota MAGs.</title>
        <authorList>
            <person name="Montgomery K."/>
        </authorList>
    </citation>
    <scope>NUCLEOTIDE SEQUENCE [LARGE SCALE GENOMIC DNA]</scope>
    <source>
        <strain evidence="3">SC8811_S16_3</strain>
    </source>
</reference>
<dbReference type="RefSeq" id="WP_338178710.1">
    <property type="nucleotide sequence ID" value="NZ_JAEKNQ010000033.1"/>
</dbReference>
<accession>A0A934K9U1</accession>
<keyword evidence="1" id="KW-1133">Transmembrane helix</keyword>
<evidence type="ECO:0000256" key="1">
    <source>
        <dbReference type="SAM" id="Phobius"/>
    </source>
</evidence>
<dbReference type="AlphaFoldDB" id="A0A934K9U1"/>
<evidence type="ECO:0000313" key="4">
    <source>
        <dbReference type="Proteomes" id="UP000620075"/>
    </source>
</evidence>
<keyword evidence="1" id="KW-0812">Transmembrane</keyword>
<dbReference type="Pfam" id="PF04972">
    <property type="entry name" value="BON"/>
    <property type="match status" value="1"/>
</dbReference>
<dbReference type="EMBL" id="JAEKNQ010000033">
    <property type="protein sequence ID" value="MBJ7603162.1"/>
    <property type="molecule type" value="Genomic_DNA"/>
</dbReference>
<dbReference type="Proteomes" id="UP000620075">
    <property type="component" value="Unassembled WGS sequence"/>
</dbReference>
<evidence type="ECO:0000313" key="3">
    <source>
        <dbReference type="EMBL" id="MBJ7603162.1"/>
    </source>
</evidence>